<reference evidence="3 4" key="1">
    <citation type="submission" date="2016-10" db="EMBL/GenBank/DDBJ databases">
        <title>Evaluation of Human, Veterinary and Environmental Mycobacterium chelonae Isolates by Core Genome Phylogenomic Analysis, Targeted Gene Comparison, and Anti-microbial Susceptibility Patterns: A Tale of Mistaken Identities.</title>
        <authorList>
            <person name="Fogelson S.B."/>
            <person name="Camus A.C."/>
            <person name="Lorenz W."/>
            <person name="Vasireddy R."/>
            <person name="Vasireddy S."/>
            <person name="Smith T."/>
            <person name="Brown-Elliott B.A."/>
            <person name="Wallace R.J.Jr."/>
            <person name="Hasan N.A."/>
            <person name="Reischl U."/>
            <person name="Sanchez S."/>
        </authorList>
    </citation>
    <scope>NUCLEOTIDE SEQUENCE [LARGE SCALE GENOMIC DNA]</scope>
    <source>
        <strain evidence="3 4">15515</strain>
    </source>
</reference>
<comment type="caution">
    <text evidence="3">The sequence shown here is derived from an EMBL/GenBank/DDBJ whole genome shotgun (WGS) entry which is preliminary data.</text>
</comment>
<dbReference type="RefSeq" id="WP_057968195.1">
    <property type="nucleotide sequence ID" value="NZ_JAAOOS010000001.1"/>
</dbReference>
<organism evidence="3 4">
    <name type="scientific">Mycobacteroides chelonae</name>
    <name type="common">Mycobacterium chelonae</name>
    <dbReference type="NCBI Taxonomy" id="1774"/>
    <lineage>
        <taxon>Bacteria</taxon>
        <taxon>Bacillati</taxon>
        <taxon>Actinomycetota</taxon>
        <taxon>Actinomycetes</taxon>
        <taxon>Mycobacteriales</taxon>
        <taxon>Mycobacteriaceae</taxon>
        <taxon>Mycobacteroides</taxon>
    </lineage>
</organism>
<feature type="region of interest" description="Disordered" evidence="1">
    <location>
        <begin position="80"/>
        <end position="101"/>
    </location>
</feature>
<proteinExistence type="predicted"/>
<feature type="signal peptide" evidence="2">
    <location>
        <begin position="1"/>
        <end position="24"/>
    </location>
</feature>
<name>A0A1S1LQM7_MYCCH</name>
<evidence type="ECO:0000256" key="2">
    <source>
        <dbReference type="SAM" id="SignalP"/>
    </source>
</evidence>
<dbReference type="AlphaFoldDB" id="A0A1S1LQM7"/>
<dbReference type="Proteomes" id="UP000180043">
    <property type="component" value="Unassembled WGS sequence"/>
</dbReference>
<evidence type="ECO:0000313" key="3">
    <source>
        <dbReference type="EMBL" id="OHU60086.1"/>
    </source>
</evidence>
<sequence length="101" mass="9814">MIRTFCVATVVAAIAVGLAPSVAAAPPPPVPAPYNPVFVPGQLPALRPSRGTQLPVLMSGPARGPRISAGVVDGAGVPGGVKPGVGVGDGKLESPTGTATR</sequence>
<feature type="chain" id="PRO_5044061531" evidence="2">
    <location>
        <begin position="25"/>
        <end position="101"/>
    </location>
</feature>
<evidence type="ECO:0000313" key="4">
    <source>
        <dbReference type="Proteomes" id="UP000180043"/>
    </source>
</evidence>
<keyword evidence="2" id="KW-0732">Signal</keyword>
<dbReference type="EMBL" id="MLIQ01000011">
    <property type="protein sequence ID" value="OHU60086.1"/>
    <property type="molecule type" value="Genomic_DNA"/>
</dbReference>
<protein>
    <submittedName>
        <fullName evidence="3">Uncharacterized protein</fullName>
    </submittedName>
</protein>
<evidence type="ECO:0000256" key="1">
    <source>
        <dbReference type="SAM" id="MobiDB-lite"/>
    </source>
</evidence>
<feature type="compositionally biased region" description="Gly residues" evidence="1">
    <location>
        <begin position="80"/>
        <end position="89"/>
    </location>
</feature>
<accession>A0A1S1LQM7</accession>
<gene>
    <name evidence="3" type="ORF">BKG82_06210</name>
</gene>